<sequence length="212" mass="24191">MNLYLLLSLPDEAFLPAAFDSVVGREPDVMDLAHYVQRLRSGASRALVLAEMRSSAEGQAHAAHAPDRELDRLQKRYRRVRGWPLGRWRWIFLPRYAARSPRADFDWTLWLSHYAEQHRRLNHPPETWKPAQVSATTRPETENKLAAIERRVGALSAALQQAMLLPQEQDAAVQETDSIEQVSEEHLPAVPLTEVSWAARSIYAQMLQHLSA</sequence>
<dbReference type="Pfam" id="PF13946">
    <property type="entry name" value="DUF4214"/>
    <property type="match status" value="1"/>
</dbReference>
<gene>
    <name evidence="2" type="ORF">GL267_09475</name>
</gene>
<dbReference type="AlphaFoldDB" id="A0A845U684"/>
<dbReference type="InterPro" id="IPR025282">
    <property type="entry name" value="DUF4214"/>
</dbReference>
<evidence type="ECO:0000313" key="2">
    <source>
        <dbReference type="EMBL" id="NDU42856.1"/>
    </source>
</evidence>
<comment type="caution">
    <text evidence="2">The sequence shown here is derived from an EMBL/GenBank/DDBJ whole genome shotgun (WGS) entry which is preliminary data.</text>
</comment>
<accession>A0A845U684</accession>
<organism evidence="2">
    <name type="scientific">Acidithiobacillus ferrianus</name>
    <dbReference type="NCBI Taxonomy" id="2678518"/>
    <lineage>
        <taxon>Bacteria</taxon>
        <taxon>Pseudomonadati</taxon>
        <taxon>Pseudomonadota</taxon>
        <taxon>Acidithiobacillia</taxon>
        <taxon>Acidithiobacillales</taxon>
        <taxon>Acidithiobacillaceae</taxon>
        <taxon>Acidithiobacillus</taxon>
    </lineage>
</organism>
<reference evidence="2" key="1">
    <citation type="submission" date="2019-11" db="EMBL/GenBank/DDBJ databases">
        <title>Acidithiobacillus ferrianus sp. nov.: a facultatively anaerobic and extremely acidophilic chemolithoautotroph.</title>
        <authorList>
            <person name="Norris P.R."/>
            <person name="Falagan C."/>
            <person name="Moya-Beltran A."/>
            <person name="Castro M."/>
            <person name="Quatrini R."/>
            <person name="Johnson D.B."/>
        </authorList>
    </citation>
    <scope>NUCLEOTIDE SEQUENCE [LARGE SCALE GENOMIC DNA]</scope>
    <source>
        <strain evidence="2">MG</strain>
    </source>
</reference>
<protein>
    <submittedName>
        <fullName evidence="2">DUF4214 domain-containing protein</fullName>
    </submittedName>
</protein>
<dbReference type="EMBL" id="WNJL01000035">
    <property type="protein sequence ID" value="NDU42856.1"/>
    <property type="molecule type" value="Genomic_DNA"/>
</dbReference>
<dbReference type="RefSeq" id="WP_163098093.1">
    <property type="nucleotide sequence ID" value="NZ_CP127523.1"/>
</dbReference>
<evidence type="ECO:0000259" key="1">
    <source>
        <dbReference type="Pfam" id="PF13946"/>
    </source>
</evidence>
<proteinExistence type="predicted"/>
<feature type="domain" description="DUF4214" evidence="1">
    <location>
        <begin position="10"/>
        <end position="61"/>
    </location>
</feature>
<name>A0A845U684_9PROT</name>